<dbReference type="Pfam" id="PF02518">
    <property type="entry name" value="HATPase_c"/>
    <property type="match status" value="1"/>
</dbReference>
<dbReference type="SMART" id="SM00304">
    <property type="entry name" value="HAMP"/>
    <property type="match status" value="1"/>
</dbReference>
<gene>
    <name evidence="13" type="ORF">EDD78_10596</name>
</gene>
<keyword evidence="2" id="KW-1003">Cell membrane</keyword>
<evidence type="ECO:0000256" key="11">
    <source>
        <dbReference type="ARBA" id="ARBA00023136"/>
    </source>
</evidence>
<evidence type="ECO:0000259" key="12">
    <source>
        <dbReference type="PROSITE" id="PS50885"/>
    </source>
</evidence>
<protein>
    <submittedName>
        <fullName evidence="13">Histidine kinase/DNA gyrase B/HSP90-like ATPase</fullName>
    </submittedName>
</protein>
<evidence type="ECO:0000256" key="7">
    <source>
        <dbReference type="ARBA" id="ARBA00022777"/>
    </source>
</evidence>
<evidence type="ECO:0000256" key="4">
    <source>
        <dbReference type="ARBA" id="ARBA00022679"/>
    </source>
</evidence>
<keyword evidence="9" id="KW-1133">Transmembrane helix</keyword>
<dbReference type="Proteomes" id="UP000294682">
    <property type="component" value="Unassembled WGS sequence"/>
</dbReference>
<proteinExistence type="predicted"/>
<keyword evidence="4" id="KW-0808">Transferase</keyword>
<name>A0A9X8UJ32_9FIRM</name>
<dbReference type="Pfam" id="PF06580">
    <property type="entry name" value="His_kinase"/>
    <property type="match status" value="1"/>
</dbReference>
<dbReference type="AlphaFoldDB" id="A0A9X8UJ32"/>
<dbReference type="InterPro" id="IPR003594">
    <property type="entry name" value="HATPase_dom"/>
</dbReference>
<evidence type="ECO:0000256" key="5">
    <source>
        <dbReference type="ARBA" id="ARBA00022692"/>
    </source>
</evidence>
<keyword evidence="8" id="KW-0067">ATP-binding</keyword>
<dbReference type="SUPFAM" id="SSF55874">
    <property type="entry name" value="ATPase domain of HSP90 chaperone/DNA topoisomerase II/histidine kinase"/>
    <property type="match status" value="1"/>
</dbReference>
<dbReference type="Gene3D" id="6.10.340.10">
    <property type="match status" value="1"/>
</dbReference>
<evidence type="ECO:0000313" key="13">
    <source>
        <dbReference type="EMBL" id="TCL43466.1"/>
    </source>
</evidence>
<dbReference type="GO" id="GO:0000155">
    <property type="term" value="F:phosphorelay sensor kinase activity"/>
    <property type="evidence" value="ECO:0007669"/>
    <property type="project" value="InterPro"/>
</dbReference>
<dbReference type="InterPro" id="IPR050640">
    <property type="entry name" value="Bact_2-comp_sensor_kinase"/>
</dbReference>
<keyword evidence="3" id="KW-0597">Phosphoprotein</keyword>
<keyword evidence="10" id="KW-0902">Two-component regulatory system</keyword>
<keyword evidence="7 13" id="KW-0418">Kinase</keyword>
<dbReference type="GO" id="GO:0005524">
    <property type="term" value="F:ATP binding"/>
    <property type="evidence" value="ECO:0007669"/>
    <property type="project" value="UniProtKB-KW"/>
</dbReference>
<dbReference type="Pfam" id="PF00672">
    <property type="entry name" value="HAMP"/>
    <property type="match status" value="1"/>
</dbReference>
<dbReference type="EMBL" id="SLUK01000005">
    <property type="protein sequence ID" value="TCL43466.1"/>
    <property type="molecule type" value="Genomic_DNA"/>
</dbReference>
<reference evidence="13 14" key="1">
    <citation type="submission" date="2019-03" db="EMBL/GenBank/DDBJ databases">
        <title>Genomic Encyclopedia of Type Strains, Phase IV (KMG-IV): sequencing the most valuable type-strain genomes for metagenomic binning, comparative biology and taxonomic classification.</title>
        <authorList>
            <person name="Goeker M."/>
        </authorList>
    </citation>
    <scope>NUCLEOTIDE SEQUENCE [LARGE SCALE GENOMIC DNA]</scope>
    <source>
        <strain evidence="13 14">DSM 100433</strain>
    </source>
</reference>
<sequence>MERKTMRLRQQMLLLIAVPLILVVLLVSLVITAEYRRTITDELVSVRKQAVEQIAEIFNTKMAQIYSIVTLISEDEQLSYYFSQSHLSQEDYNYSQSYLFKSLADKYILYLGNPYIQFNLLLMGRDHLSYSSLADPQFDYDVYKELHGYGESLGSGGRIVVGCAFEDTRNAEIYARSMQENVVIPFFRSVQNPNTNRSRGVVVVNVPHSVILDSYRYLSSGNSYSRVYVVSREGDVVSAQESALLGGNVLDREGMEEIVGAKEAGYSLGKERLLLYSPVNNGRWMLIEEVDLRGYLRPVQTLQRAILLILALAVLAGAAISFFGARSLARPIGELSGRMRRVRGGQFELDGTPYKTRELLSLRDSFNQMQLGLRALMEQVRAEEQIKRRLELAVLQAQINPHFLYNSMFSIRCVAAMQGNEKVAAMLDFLIRLLRNSIGSTGESITVREEVAYLKDYLKLRQMGFSTPFEVEWAVEEELLERHIPRMLLQPLVENAVNHGIKPAGRPCTLHIEARREGEDILFSVSDDGVGMNDAKVREVLSGLSEERGGFSKVGLYNVNERLVLNYGADYALQIVSGEQEGATILLRVPLRDKDFLQRGESGAPAGIDRG</sequence>
<dbReference type="InterPro" id="IPR003660">
    <property type="entry name" value="HAMP_dom"/>
</dbReference>
<keyword evidence="14" id="KW-1185">Reference proteome</keyword>
<dbReference type="SMART" id="SM00387">
    <property type="entry name" value="HATPase_c"/>
    <property type="match status" value="1"/>
</dbReference>
<dbReference type="PROSITE" id="PS50885">
    <property type="entry name" value="HAMP"/>
    <property type="match status" value="1"/>
</dbReference>
<dbReference type="PANTHER" id="PTHR34220">
    <property type="entry name" value="SENSOR HISTIDINE KINASE YPDA"/>
    <property type="match status" value="1"/>
</dbReference>
<accession>A0A9X8UJ32</accession>
<evidence type="ECO:0000313" key="14">
    <source>
        <dbReference type="Proteomes" id="UP000294682"/>
    </source>
</evidence>
<dbReference type="InterPro" id="IPR036890">
    <property type="entry name" value="HATPase_C_sf"/>
</dbReference>
<keyword evidence="6" id="KW-0547">Nucleotide-binding</keyword>
<keyword evidence="11" id="KW-0472">Membrane</keyword>
<organism evidence="13 14">
    <name type="scientific">Harryflintia acetispora</name>
    <dbReference type="NCBI Taxonomy" id="1849041"/>
    <lineage>
        <taxon>Bacteria</taxon>
        <taxon>Bacillati</taxon>
        <taxon>Bacillota</taxon>
        <taxon>Clostridia</taxon>
        <taxon>Eubacteriales</taxon>
        <taxon>Oscillospiraceae</taxon>
        <taxon>Harryflintia</taxon>
    </lineage>
</organism>
<evidence type="ECO:0000256" key="2">
    <source>
        <dbReference type="ARBA" id="ARBA00022475"/>
    </source>
</evidence>
<evidence type="ECO:0000256" key="1">
    <source>
        <dbReference type="ARBA" id="ARBA00004651"/>
    </source>
</evidence>
<evidence type="ECO:0000256" key="10">
    <source>
        <dbReference type="ARBA" id="ARBA00023012"/>
    </source>
</evidence>
<evidence type="ECO:0000256" key="3">
    <source>
        <dbReference type="ARBA" id="ARBA00022553"/>
    </source>
</evidence>
<dbReference type="PANTHER" id="PTHR34220:SF11">
    <property type="entry name" value="SENSOR PROTEIN KINASE HPTS"/>
    <property type="match status" value="1"/>
</dbReference>
<keyword evidence="5" id="KW-0812">Transmembrane</keyword>
<dbReference type="GO" id="GO:0005886">
    <property type="term" value="C:plasma membrane"/>
    <property type="evidence" value="ECO:0007669"/>
    <property type="project" value="UniProtKB-SubCell"/>
</dbReference>
<comment type="caution">
    <text evidence="13">The sequence shown here is derived from an EMBL/GenBank/DDBJ whole genome shotgun (WGS) entry which is preliminary data.</text>
</comment>
<evidence type="ECO:0000256" key="6">
    <source>
        <dbReference type="ARBA" id="ARBA00022741"/>
    </source>
</evidence>
<dbReference type="Gene3D" id="3.30.565.10">
    <property type="entry name" value="Histidine kinase-like ATPase, C-terminal domain"/>
    <property type="match status" value="1"/>
</dbReference>
<evidence type="ECO:0000256" key="9">
    <source>
        <dbReference type="ARBA" id="ARBA00022989"/>
    </source>
</evidence>
<feature type="domain" description="HAMP" evidence="12">
    <location>
        <begin position="326"/>
        <end position="378"/>
    </location>
</feature>
<dbReference type="RefSeq" id="WP_165873140.1">
    <property type="nucleotide sequence ID" value="NZ_SLUK01000005.1"/>
</dbReference>
<comment type="subcellular location">
    <subcellularLocation>
        <location evidence="1">Cell membrane</location>
        <topology evidence="1">Multi-pass membrane protein</topology>
    </subcellularLocation>
</comment>
<dbReference type="InterPro" id="IPR010559">
    <property type="entry name" value="Sig_transdc_His_kin_internal"/>
</dbReference>
<evidence type="ECO:0000256" key="8">
    <source>
        <dbReference type="ARBA" id="ARBA00022840"/>
    </source>
</evidence>